<evidence type="ECO:0000256" key="1">
    <source>
        <dbReference type="SAM" id="MobiDB-lite"/>
    </source>
</evidence>
<gene>
    <name evidence="2" type="ORF">A2557_00375</name>
</gene>
<dbReference type="EMBL" id="MFNF01000040">
    <property type="protein sequence ID" value="OGH01040.1"/>
    <property type="molecule type" value="Genomic_DNA"/>
</dbReference>
<reference evidence="2 3" key="1">
    <citation type="journal article" date="2016" name="Nat. Commun.">
        <title>Thousands of microbial genomes shed light on interconnected biogeochemical processes in an aquifer system.</title>
        <authorList>
            <person name="Anantharaman K."/>
            <person name="Brown C.T."/>
            <person name="Hug L.A."/>
            <person name="Sharon I."/>
            <person name="Castelle C.J."/>
            <person name="Probst A.J."/>
            <person name="Thomas B.C."/>
            <person name="Singh A."/>
            <person name="Wilkins M.J."/>
            <person name="Karaoz U."/>
            <person name="Brodie E.L."/>
            <person name="Williams K.H."/>
            <person name="Hubbard S.S."/>
            <person name="Banfield J.F."/>
        </authorList>
    </citation>
    <scope>NUCLEOTIDE SEQUENCE [LARGE SCALE GENOMIC DNA]</scope>
</reference>
<name>A0A1F6GSL4_9PROT</name>
<protein>
    <submittedName>
        <fullName evidence="2">Uncharacterized protein</fullName>
    </submittedName>
</protein>
<evidence type="ECO:0000313" key="3">
    <source>
        <dbReference type="Proteomes" id="UP000177583"/>
    </source>
</evidence>
<feature type="region of interest" description="Disordered" evidence="1">
    <location>
        <begin position="28"/>
        <end position="65"/>
    </location>
</feature>
<evidence type="ECO:0000313" key="2">
    <source>
        <dbReference type="EMBL" id="OGH01040.1"/>
    </source>
</evidence>
<dbReference type="AlphaFoldDB" id="A0A1F6GSL4"/>
<feature type="compositionally biased region" description="Basic and acidic residues" evidence="1">
    <location>
        <begin position="44"/>
        <end position="59"/>
    </location>
</feature>
<sequence length="104" mass="11977">MKSDGCTSEFDFHSQKLCGQTLALPREYAKNRQRTRGTQPGESAKTEVGKQREGKKENQGAKMKKGAEDIQYLRPLFCRSSLSKVFPKQVRWEWLVQPKQVPTF</sequence>
<dbReference type="Proteomes" id="UP000177583">
    <property type="component" value="Unassembled WGS sequence"/>
</dbReference>
<comment type="caution">
    <text evidence="2">The sequence shown here is derived from an EMBL/GenBank/DDBJ whole genome shotgun (WGS) entry which is preliminary data.</text>
</comment>
<proteinExistence type="predicted"/>
<accession>A0A1F6GSL4</accession>
<organism evidence="2 3">
    <name type="scientific">Candidatus Lambdaproteobacteria bacterium RIFOXYD2_FULL_56_26</name>
    <dbReference type="NCBI Taxonomy" id="1817773"/>
    <lineage>
        <taxon>Bacteria</taxon>
        <taxon>Pseudomonadati</taxon>
        <taxon>Pseudomonadota</taxon>
        <taxon>Candidatus Lambdaproteobacteria</taxon>
    </lineage>
</organism>